<accession>A0A3N4ICG4</accession>
<dbReference type="PRINTS" id="PR00250">
    <property type="entry name" value="GPCRSTE2"/>
</dbReference>
<dbReference type="STRING" id="1160509.A0A3N4ICG4"/>
<evidence type="ECO:0000256" key="1">
    <source>
        <dbReference type="SAM" id="Phobius"/>
    </source>
</evidence>
<dbReference type="GO" id="GO:0038038">
    <property type="term" value="C:G protein-coupled receptor homodimeric complex"/>
    <property type="evidence" value="ECO:0007669"/>
    <property type="project" value="TreeGrafter"/>
</dbReference>
<reference evidence="2 3" key="1">
    <citation type="journal article" date="2018" name="Nat. Ecol. Evol.">
        <title>Pezizomycetes genomes reveal the molecular basis of ectomycorrhizal truffle lifestyle.</title>
        <authorList>
            <person name="Murat C."/>
            <person name="Payen T."/>
            <person name="Noel B."/>
            <person name="Kuo A."/>
            <person name="Morin E."/>
            <person name="Chen J."/>
            <person name="Kohler A."/>
            <person name="Krizsan K."/>
            <person name="Balestrini R."/>
            <person name="Da Silva C."/>
            <person name="Montanini B."/>
            <person name="Hainaut M."/>
            <person name="Levati E."/>
            <person name="Barry K.W."/>
            <person name="Belfiori B."/>
            <person name="Cichocki N."/>
            <person name="Clum A."/>
            <person name="Dockter R.B."/>
            <person name="Fauchery L."/>
            <person name="Guy J."/>
            <person name="Iotti M."/>
            <person name="Le Tacon F."/>
            <person name="Lindquist E.A."/>
            <person name="Lipzen A."/>
            <person name="Malagnac F."/>
            <person name="Mello A."/>
            <person name="Molinier V."/>
            <person name="Miyauchi S."/>
            <person name="Poulain J."/>
            <person name="Riccioni C."/>
            <person name="Rubini A."/>
            <person name="Sitrit Y."/>
            <person name="Splivallo R."/>
            <person name="Traeger S."/>
            <person name="Wang M."/>
            <person name="Zifcakova L."/>
            <person name="Wipf D."/>
            <person name="Zambonelli A."/>
            <person name="Paolocci F."/>
            <person name="Nowrousian M."/>
            <person name="Ottonello S."/>
            <person name="Baldrian P."/>
            <person name="Spatafora J.W."/>
            <person name="Henrissat B."/>
            <person name="Nagy L.G."/>
            <person name="Aury J.M."/>
            <person name="Wincker P."/>
            <person name="Grigoriev I.V."/>
            <person name="Bonfante P."/>
            <person name="Martin F.M."/>
        </authorList>
    </citation>
    <scope>NUCLEOTIDE SEQUENCE [LARGE SCALE GENOMIC DNA]</scope>
    <source>
        <strain evidence="2 3">RN42</strain>
    </source>
</reference>
<dbReference type="PANTHER" id="PTHR28009">
    <property type="entry name" value="PHEROMONE ALPHA FACTOR RECEPTOR"/>
    <property type="match status" value="1"/>
</dbReference>
<dbReference type="EMBL" id="ML119672">
    <property type="protein sequence ID" value="RPA82348.1"/>
    <property type="molecule type" value="Genomic_DNA"/>
</dbReference>
<dbReference type="GO" id="GO:0004932">
    <property type="term" value="F:mating-type factor pheromone receptor activity"/>
    <property type="evidence" value="ECO:0007669"/>
    <property type="project" value="InterPro"/>
</dbReference>
<name>A0A3N4ICG4_ASCIM</name>
<dbReference type="Pfam" id="PF02116">
    <property type="entry name" value="STE2"/>
    <property type="match status" value="1"/>
</dbReference>
<feature type="transmembrane region" description="Helical" evidence="1">
    <location>
        <begin position="173"/>
        <end position="198"/>
    </location>
</feature>
<feature type="transmembrane region" description="Helical" evidence="1">
    <location>
        <begin position="218"/>
        <end position="241"/>
    </location>
</feature>
<gene>
    <name evidence="2" type="ORF">BJ508DRAFT_90943</name>
</gene>
<protein>
    <submittedName>
        <fullName evidence="2">Uncharacterized protein</fullName>
    </submittedName>
</protein>
<dbReference type="InterPro" id="IPR027458">
    <property type="entry name" value="STE2_TM1-TM2_sf"/>
</dbReference>
<feature type="transmembrane region" description="Helical" evidence="1">
    <location>
        <begin position="281"/>
        <end position="304"/>
    </location>
</feature>
<dbReference type="Gene3D" id="1.10.287.920">
    <property type="entry name" value="Pheromone alpha factor receptor"/>
    <property type="match status" value="1"/>
</dbReference>
<feature type="transmembrane region" description="Helical" evidence="1">
    <location>
        <begin position="89"/>
        <end position="107"/>
    </location>
</feature>
<dbReference type="OrthoDB" id="5402633at2759"/>
<dbReference type="AlphaFoldDB" id="A0A3N4ICG4"/>
<dbReference type="GO" id="GO:0000750">
    <property type="term" value="P:pheromone-dependent signal transduction involved in conjugation with cellular fusion"/>
    <property type="evidence" value="ECO:0007669"/>
    <property type="project" value="TreeGrafter"/>
</dbReference>
<feature type="transmembrane region" description="Helical" evidence="1">
    <location>
        <begin position="139"/>
        <end position="161"/>
    </location>
</feature>
<dbReference type="InterPro" id="IPR000366">
    <property type="entry name" value="GPCR_STE2"/>
</dbReference>
<dbReference type="Proteomes" id="UP000275078">
    <property type="component" value="Unassembled WGS sequence"/>
</dbReference>
<organism evidence="2 3">
    <name type="scientific">Ascobolus immersus RN42</name>
    <dbReference type="NCBI Taxonomy" id="1160509"/>
    <lineage>
        <taxon>Eukaryota</taxon>
        <taxon>Fungi</taxon>
        <taxon>Dikarya</taxon>
        <taxon>Ascomycota</taxon>
        <taxon>Pezizomycotina</taxon>
        <taxon>Pezizomycetes</taxon>
        <taxon>Pezizales</taxon>
        <taxon>Ascobolaceae</taxon>
        <taxon>Ascobolus</taxon>
    </lineage>
</organism>
<dbReference type="PANTHER" id="PTHR28009:SF1">
    <property type="entry name" value="PHEROMONE ALPHA FACTOR RECEPTOR"/>
    <property type="match status" value="1"/>
</dbReference>
<keyword evidence="1" id="KW-1133">Transmembrane helix</keyword>
<evidence type="ECO:0000313" key="2">
    <source>
        <dbReference type="EMBL" id="RPA82348.1"/>
    </source>
</evidence>
<feature type="transmembrane region" description="Helical" evidence="1">
    <location>
        <begin position="63"/>
        <end position="82"/>
    </location>
</feature>
<keyword evidence="1" id="KW-0812">Transmembrane</keyword>
<proteinExistence type="predicted"/>
<feature type="transmembrane region" description="Helical" evidence="1">
    <location>
        <begin position="253"/>
        <end position="275"/>
    </location>
</feature>
<keyword evidence="3" id="KW-1185">Reference proteome</keyword>
<sequence>MLPKASMEALAKVGITDPVEQLLHQTFNVTYYDHDLKELVQLPVSMAAVDAHNRIYNMRTGSFGVQFGGALMLLILLFIVTSSQRRKRAVFMINVVGLILLAVRGILQMNFVNSAWASFYAIFTDDYQFVAQHNTNTSMFMNIVNILIILVIELGLVFQIRTIFFTSPTYRRVFTLIGVVIGLGVMASQCLIAALQMMNTLHDMTFSYFNRSMRWTRVTFAASVMYYTALLVGKLGYTLWIQRRMSLQKFGPLQIIFIMSCQAMVVPGVLVSLEAGNFEKFAGIGTLGQAAVIFSLPLSAIWAASVQDLTPLGSADSKGRAIPLDQSFLNPTTQGSTMNGSIDRMEREKNAAQSTFAEKNV</sequence>
<evidence type="ECO:0000313" key="3">
    <source>
        <dbReference type="Proteomes" id="UP000275078"/>
    </source>
</evidence>
<keyword evidence="1" id="KW-0472">Membrane</keyword>